<dbReference type="AlphaFoldDB" id="A0A6A5H0J5"/>
<evidence type="ECO:0000259" key="2">
    <source>
        <dbReference type="Pfam" id="PF07735"/>
    </source>
</evidence>
<gene>
    <name evidence="3" type="ORF">GCK72_008541</name>
</gene>
<reference evidence="3 4" key="1">
    <citation type="submission" date="2019-12" db="EMBL/GenBank/DDBJ databases">
        <title>Chromosome-level assembly of the Caenorhabditis remanei genome.</title>
        <authorList>
            <person name="Teterina A.A."/>
            <person name="Willis J.H."/>
            <person name="Phillips P.C."/>
        </authorList>
    </citation>
    <scope>NUCLEOTIDE SEQUENCE [LARGE SCALE GENOMIC DNA]</scope>
    <source>
        <strain evidence="3 4">PX506</strain>
        <tissue evidence="3">Whole organism</tissue>
    </source>
</reference>
<dbReference type="GeneID" id="9810582"/>
<dbReference type="Proteomes" id="UP000483820">
    <property type="component" value="Chromosome III"/>
</dbReference>
<sequence>MNHIRTVFCYINPLNIGFYQDCERFEVQSLKNTIGNVDVLYVTSEVTNVYCKEVLKHFNASSELLLERNPFEEACEFQQFFIQNYKRIAFRDVYSLDDMLLFNGKKAKFTHPISPKQINQFLKHWICGSNLRLQDMFLSIDNTNSVSREVLLKGIQCVDVAKEVRQEIYQKHCIDSVHMVQIKRKDGTSAVIATNGFLNILYVYFIVLY</sequence>
<keyword evidence="1" id="KW-1133">Transmembrane helix</keyword>
<evidence type="ECO:0000313" key="3">
    <source>
        <dbReference type="EMBL" id="KAF1760294.1"/>
    </source>
</evidence>
<name>A0A6A5H0J5_CAERE</name>
<accession>A0A6A5H0J5</accession>
<protein>
    <recommendedName>
        <fullName evidence="2">Sdz-33 F-box domain-containing protein</fullName>
    </recommendedName>
</protein>
<dbReference type="InterPro" id="IPR012885">
    <property type="entry name" value="F-box_Sdz-33"/>
</dbReference>
<dbReference type="KEGG" id="crq:GCK72_008541"/>
<dbReference type="EMBL" id="WUAV01000003">
    <property type="protein sequence ID" value="KAF1760294.1"/>
    <property type="molecule type" value="Genomic_DNA"/>
</dbReference>
<dbReference type="PANTHER" id="PTHR22899">
    <property type="entry name" value="CYCLIN-RELATED F-BOX FAMILY"/>
    <property type="match status" value="1"/>
</dbReference>
<dbReference type="InterPro" id="IPR053222">
    <property type="entry name" value="Zygotic_Embryogenesis-Asso"/>
</dbReference>
<comment type="caution">
    <text evidence="3">The sequence shown here is derived from an EMBL/GenBank/DDBJ whole genome shotgun (WGS) entry which is preliminary data.</text>
</comment>
<keyword evidence="1" id="KW-0812">Transmembrane</keyword>
<feature type="transmembrane region" description="Helical" evidence="1">
    <location>
        <begin position="188"/>
        <end position="207"/>
    </location>
</feature>
<dbReference type="CTD" id="9810582"/>
<organism evidence="3 4">
    <name type="scientific">Caenorhabditis remanei</name>
    <name type="common">Caenorhabditis vulgaris</name>
    <dbReference type="NCBI Taxonomy" id="31234"/>
    <lineage>
        <taxon>Eukaryota</taxon>
        <taxon>Metazoa</taxon>
        <taxon>Ecdysozoa</taxon>
        <taxon>Nematoda</taxon>
        <taxon>Chromadorea</taxon>
        <taxon>Rhabditida</taxon>
        <taxon>Rhabditina</taxon>
        <taxon>Rhabditomorpha</taxon>
        <taxon>Rhabditoidea</taxon>
        <taxon>Rhabditidae</taxon>
        <taxon>Peloderinae</taxon>
        <taxon>Caenorhabditis</taxon>
    </lineage>
</organism>
<keyword evidence="1" id="KW-0472">Membrane</keyword>
<feature type="domain" description="Sdz-33 F-box" evidence="2">
    <location>
        <begin position="76"/>
        <end position="136"/>
    </location>
</feature>
<evidence type="ECO:0000256" key="1">
    <source>
        <dbReference type="SAM" id="Phobius"/>
    </source>
</evidence>
<dbReference type="RefSeq" id="XP_003093254.2">
    <property type="nucleotide sequence ID" value="XM_003093206.2"/>
</dbReference>
<dbReference type="PANTHER" id="PTHR22899:SF0">
    <property type="entry name" value="F-BOX ASSOCIATED DOMAIN-CONTAINING PROTEIN-RELATED"/>
    <property type="match status" value="1"/>
</dbReference>
<proteinExistence type="predicted"/>
<dbReference type="Pfam" id="PF07735">
    <property type="entry name" value="FBA_2"/>
    <property type="match status" value="1"/>
</dbReference>
<evidence type="ECO:0000313" key="4">
    <source>
        <dbReference type="Proteomes" id="UP000483820"/>
    </source>
</evidence>